<feature type="domain" description="C3H1-type" evidence="3">
    <location>
        <begin position="707"/>
        <end position="733"/>
    </location>
</feature>
<dbReference type="Pfam" id="PF14216">
    <property type="entry name" value="DUF4326"/>
    <property type="match status" value="1"/>
</dbReference>
<feature type="region of interest" description="Disordered" evidence="2">
    <location>
        <begin position="765"/>
        <end position="792"/>
    </location>
</feature>
<feature type="region of interest" description="Disordered" evidence="2">
    <location>
        <begin position="832"/>
        <end position="868"/>
    </location>
</feature>
<dbReference type="InterPro" id="IPR000571">
    <property type="entry name" value="Znf_CCCH"/>
</dbReference>
<dbReference type="EMBL" id="CAMXCT030006224">
    <property type="protein sequence ID" value="CAL4801531.1"/>
    <property type="molecule type" value="Genomic_DNA"/>
</dbReference>
<name>A0A9P1GKS8_9DINO</name>
<evidence type="ECO:0000259" key="3">
    <source>
        <dbReference type="PROSITE" id="PS50103"/>
    </source>
</evidence>
<evidence type="ECO:0000313" key="6">
    <source>
        <dbReference type="Proteomes" id="UP001152797"/>
    </source>
</evidence>
<dbReference type="EMBL" id="CAMXCT020006224">
    <property type="protein sequence ID" value="CAL1167594.1"/>
    <property type="molecule type" value="Genomic_DNA"/>
</dbReference>
<evidence type="ECO:0000256" key="2">
    <source>
        <dbReference type="SAM" id="MobiDB-lite"/>
    </source>
</evidence>
<proteinExistence type="predicted"/>
<gene>
    <name evidence="4" type="ORF">C1SCF055_LOCUS39134</name>
</gene>
<dbReference type="EMBL" id="CAMXCT010006224">
    <property type="protein sequence ID" value="CAI4014219.1"/>
    <property type="molecule type" value="Genomic_DNA"/>
</dbReference>
<accession>A0A9P1GKS8</accession>
<dbReference type="OrthoDB" id="443544at2759"/>
<comment type="caution">
    <text evidence="4">The sequence shown here is derived from an EMBL/GenBank/DDBJ whole genome shotgun (WGS) entry which is preliminary data.</text>
</comment>
<protein>
    <recommendedName>
        <fullName evidence="3">C3H1-type domain-containing protein</fullName>
    </recommendedName>
</protein>
<feature type="region of interest" description="Disordered" evidence="2">
    <location>
        <begin position="1130"/>
        <end position="1155"/>
    </location>
</feature>
<dbReference type="InterPro" id="IPR029021">
    <property type="entry name" value="Prot-tyrosine_phosphatase-like"/>
</dbReference>
<dbReference type="SUPFAM" id="SSF52799">
    <property type="entry name" value="(Phosphotyrosine protein) phosphatases II"/>
    <property type="match status" value="1"/>
</dbReference>
<dbReference type="GO" id="GO:0008270">
    <property type="term" value="F:zinc ion binding"/>
    <property type="evidence" value="ECO:0007669"/>
    <property type="project" value="UniProtKB-KW"/>
</dbReference>
<dbReference type="InterPro" id="IPR025475">
    <property type="entry name" value="DUF4326"/>
</dbReference>
<feature type="zinc finger region" description="C3H1-type" evidence="1">
    <location>
        <begin position="707"/>
        <end position="733"/>
    </location>
</feature>
<reference evidence="4" key="1">
    <citation type="submission" date="2022-10" db="EMBL/GenBank/DDBJ databases">
        <authorList>
            <person name="Chen Y."/>
            <person name="Dougan E. K."/>
            <person name="Chan C."/>
            <person name="Rhodes N."/>
            <person name="Thang M."/>
        </authorList>
    </citation>
    <scope>NUCLEOTIDE SEQUENCE</scope>
</reference>
<keyword evidence="1" id="KW-0863">Zinc-finger</keyword>
<evidence type="ECO:0000256" key="1">
    <source>
        <dbReference type="PROSITE-ProRule" id="PRU00723"/>
    </source>
</evidence>
<dbReference type="Proteomes" id="UP001152797">
    <property type="component" value="Unassembled WGS sequence"/>
</dbReference>
<sequence>MPGRRLLNSLRCKELPRALPVRSSSQAMPMGPSSGWPCVVTASRCRSSSSYGGNGNGAAVPGWNPGQAAEESCGPTTIADEQETPCDASWVPWRLRWSGSLGHAGFAGSLRSHLVQPVAEQSARNADVEVTSAPSAAPLTMSSESVLSGDVKGVVQGGCKARESAGTRSSPSTFSALAQLGLAVAAGAMASGKGRYALEAAGEASTWDPEQAVEVATMERALEVRQHFGLADDSDLAYAFENYQDAMSAGGHALAAQWASARSKADEGLLAAGARAVEDSGAGSARDRVPRPTVKPMIQRRQGVTLSTNRYGPDAVVQRVESLAQCFEEMSVQRPAHKVTEARLEEWRKQLRRLSQQKVTQADSQTIINAIRTWKELAHYQEDRGLEDGTDGPARALASLKWLNKAGTMGWNLTNIQLPVAPNVRTWKRQQAVVAEPGMIPFLEAGIITAAEHNNPEWMALLANWLCAVGCLRHRHITKSSPQRLSASTVHAWCSQGKQAHSRNGFTWSAPAEFTNELPEEKQQTCGMAFDGEGIPYPISEVQKKAQLLFENHVDDARNITTYTWRRVAPTVGLLSTFTDLELNALGDWTDEVKSSAKMPAHCAGSKEAILYAIMANLTKFESWEVIPMDDLHAAVVQAEATVAKKINQDVVTKWQAKASPTSVKRSFNFVQQALEQRDKAKEEAARAGRPAMPPSIGGKLLTKFLRNGTPLCALFQSGQCEEEQCPEAHVCAVVSRTGRACGGKHGAYVCWTKKARLAESTVTSPVLPHPSTQEEATVQAVPGCTSSSSSESIVPLAKRARRQEAPVTPPKAGAPVMPPKVPAVVPAQAKAVPKLQPQPKARRAAAAGGASTPKQPPVAKASSSRPALEVHESGMVVEWPAHIPADEDFVMPPMPATLDPPQEEVIWDRLATIKGKYAQAPTKILEMTSGGQLWLAGLPTAANKHRFPPATLQIACFTERPEARNGVVLPNTLLRRFPVAVAAERAEAWKELWPLVLQSLYCGEVIVTHCIAGRHRAGGATALIRAVMMGETLEDASDWIAQRRDTDVPGFCRDKEAAKWLQEAVRNTKRRDRWPRPSGYLATPRSALHLQGFKHVPLCMHHQKSDKAQRLTDPMFTEDGDEAHHGCHATQVPSECSRAGQVTPPESREGGESVSRGSWVLLSERSNRVQVCVFSFCSRQPRTARGTEEGWCGRNPYELIRVPTDVELSHGGTESVARLGMGPTPSSGVDFPPMPPQSPLAADIMSGPGAPVSKALLWCGWRVLPIDILLDPTHDLSDATRQALLHEQLQEADCIMAALDCSTKSRAREIPLHFSDGRPSPKPLRSNDHPEGLPGLNPQDEARVERDNKAAGFVLEEIQAMVQRGGATIRENPGRSLHWELPAEKKLMDSGQYWETEYSACVFQSARCKYQKLRHNVLEIAQWPKALCAHTHAGDEWRPWTEHGQRVYPSKEEAEYSAGLAFALAVALSWWAVRVGRAVLHVPRMPPMEAVGRREHWLELHPQSMRSWAMAPLAILLGLEPPHPQERARIPSRGRVKELLYEGQLPAGAIYVGQGHHSHRLPTTCWKSPFVAGHDCAPDEVMPLYIDHIKRNFGQELHSLLGKKLVCDCAEDELCEADVLAGLVFEATSPNASAPHPRAAGIPPRRVVRGPKRGSLALAALQAPTLAGSSVVRWTQEAVVTTFRKLFPAEWFSGFKFPMIEDLVNQHPFCSYVQWRESQGLEWDGPLNPAVGSGVTRLRQRHADGKQAGSLNHRAALPPLLPFGLDPDEHFEAACTVGQYPLPTERSPVVDTDLQFAAYMHAQEKDSLGSWRRRALGMLRELKRRWTPVTDQLRTLETDAIARVTTKRDLGLTALLVVIAQWGDTCYPYGLITGLPAVGTAPCYSIFPAQPGSIINLADVVADTDEHNRAIIAKLRPGLHDEFLLSQSLVDADKGFGTQPMNWSELLRATKGRPFRLIPRCVIVQPSGKKRIIDDAAVGGQSALSSDFNKLVLCSALRPAQHVAAVASWMSQSDWDHHMTYDHFESGGEDWPDAYRHSPISREESLGCVVTWWHDEWQQPAFQLYNSLLFGLPLAVTSFNRYSKFVEALGRRLLACLVSMYFDDANVVDWASSKGASQMAFIHLNEILGTPFAVEKHQPMSSQGLFLGLDHDMSHLNSTGSISFWPRQRLIDKIKTLMRDCRTSAQLHSGTASKIYGMMNFLEQGTYGRIGAQGLAPIKERQYEKGVVLTTRILKSFEVIEAILRDKPKRQFFIFPPACLRFVGASDAALECPGQGTGGFCIVWMDQPGVTREAFIADLPQEVYTLWEPGDRKIAQLEMVVILQALVCRPHRFRERRGAWFIDNVAVLMTLIKG</sequence>
<evidence type="ECO:0000313" key="5">
    <source>
        <dbReference type="EMBL" id="CAL1167594.1"/>
    </source>
</evidence>
<organism evidence="4">
    <name type="scientific">Cladocopium goreaui</name>
    <dbReference type="NCBI Taxonomy" id="2562237"/>
    <lineage>
        <taxon>Eukaryota</taxon>
        <taxon>Sar</taxon>
        <taxon>Alveolata</taxon>
        <taxon>Dinophyceae</taxon>
        <taxon>Suessiales</taxon>
        <taxon>Symbiodiniaceae</taxon>
        <taxon>Cladocopium</taxon>
    </lineage>
</organism>
<keyword evidence="6" id="KW-1185">Reference proteome</keyword>
<evidence type="ECO:0000313" key="4">
    <source>
        <dbReference type="EMBL" id="CAI4014219.1"/>
    </source>
</evidence>
<keyword evidence="1" id="KW-0479">Metal-binding</keyword>
<reference evidence="5" key="2">
    <citation type="submission" date="2024-04" db="EMBL/GenBank/DDBJ databases">
        <authorList>
            <person name="Chen Y."/>
            <person name="Shah S."/>
            <person name="Dougan E. K."/>
            <person name="Thang M."/>
            <person name="Chan C."/>
        </authorList>
    </citation>
    <scope>NUCLEOTIDE SEQUENCE [LARGE SCALE GENOMIC DNA]</scope>
</reference>
<keyword evidence="1" id="KW-0862">Zinc</keyword>
<feature type="compositionally biased region" description="Polar residues" evidence="2">
    <location>
        <begin position="765"/>
        <end position="777"/>
    </location>
</feature>
<feature type="region of interest" description="Disordered" evidence="2">
    <location>
        <begin position="1313"/>
        <end position="1342"/>
    </location>
</feature>
<dbReference type="PROSITE" id="PS50103">
    <property type="entry name" value="ZF_C3H1"/>
    <property type="match status" value="1"/>
</dbReference>